<organism evidence="3 4">
    <name type="scientific">Marinobacter salinus</name>
    <dbReference type="NCBI Taxonomy" id="1874317"/>
    <lineage>
        <taxon>Bacteria</taxon>
        <taxon>Pseudomonadati</taxon>
        <taxon>Pseudomonadota</taxon>
        <taxon>Gammaproteobacteria</taxon>
        <taxon>Pseudomonadales</taxon>
        <taxon>Marinobacteraceae</taxon>
        <taxon>Marinobacter</taxon>
    </lineage>
</organism>
<dbReference type="Gene3D" id="1.10.8.60">
    <property type="match status" value="1"/>
</dbReference>
<dbReference type="InterPro" id="IPR027417">
    <property type="entry name" value="P-loop_NTPase"/>
</dbReference>
<dbReference type="PANTHER" id="PTHR30050:SF5">
    <property type="entry name" value="DNAA REGULATORY INACTIVATOR HDA"/>
    <property type="match status" value="1"/>
</dbReference>
<dbReference type="AlphaFoldDB" id="A0A1D9GKD2"/>
<dbReference type="GO" id="GO:0032297">
    <property type="term" value="P:negative regulation of DNA-templated DNA replication initiation"/>
    <property type="evidence" value="ECO:0007669"/>
    <property type="project" value="InterPro"/>
</dbReference>
<dbReference type="Gene3D" id="3.40.50.300">
    <property type="entry name" value="P-loop containing nucleotide triphosphate hydrolases"/>
    <property type="match status" value="1"/>
</dbReference>
<accession>A0A1D9GKD2</accession>
<dbReference type="KEGG" id="msq:BKP64_07945"/>
<name>A0A1D9GKD2_9GAMM</name>
<proteinExistence type="predicted"/>
<dbReference type="OrthoDB" id="9784878at2"/>
<dbReference type="InterPro" id="IPR017788">
    <property type="entry name" value="Hda"/>
</dbReference>
<gene>
    <name evidence="3" type="ORF">BKP64_07945</name>
</gene>
<feature type="domain" description="Hda lid" evidence="2">
    <location>
        <begin position="172"/>
        <end position="236"/>
    </location>
</feature>
<evidence type="ECO:0000259" key="2">
    <source>
        <dbReference type="Pfam" id="PF22688"/>
    </source>
</evidence>
<dbReference type="Pfam" id="PF00308">
    <property type="entry name" value="Bac_DnaA"/>
    <property type="match status" value="1"/>
</dbReference>
<feature type="domain" description="Chromosomal replication initiator protein DnaA ATPAse" evidence="1">
    <location>
        <begin position="21"/>
        <end position="165"/>
    </location>
</feature>
<dbReference type="NCBIfam" id="TIGR03420">
    <property type="entry name" value="DnaA_homol_Hda"/>
    <property type="match status" value="1"/>
</dbReference>
<evidence type="ECO:0000313" key="3">
    <source>
        <dbReference type="EMBL" id="AOY88106.1"/>
    </source>
</evidence>
<dbReference type="RefSeq" id="WP_070968250.1">
    <property type="nucleotide sequence ID" value="NZ_CP017715.1"/>
</dbReference>
<dbReference type="GO" id="GO:0006270">
    <property type="term" value="P:DNA replication initiation"/>
    <property type="evidence" value="ECO:0007669"/>
    <property type="project" value="TreeGrafter"/>
</dbReference>
<dbReference type="PANTHER" id="PTHR30050">
    <property type="entry name" value="CHROMOSOMAL REPLICATION INITIATOR PROTEIN DNAA"/>
    <property type="match status" value="1"/>
</dbReference>
<reference evidence="3 4" key="1">
    <citation type="submission" date="2016-10" db="EMBL/GenBank/DDBJ databases">
        <title>Marinobacter salinus sp. nov., a moderately halophilic bacterium isolated from a tidal flat environment.</title>
        <authorList>
            <person name="Park S.-J."/>
        </authorList>
    </citation>
    <scope>NUCLEOTIDE SEQUENCE [LARGE SCALE GENOMIC DNA]</scope>
    <source>
        <strain evidence="3 4">Hb8</strain>
    </source>
</reference>
<dbReference type="Proteomes" id="UP000177445">
    <property type="component" value="Chromosome"/>
</dbReference>
<keyword evidence="4" id="KW-1185">Reference proteome</keyword>
<dbReference type="STRING" id="1874317.BKP64_07945"/>
<dbReference type="Pfam" id="PF22688">
    <property type="entry name" value="Hda_lid"/>
    <property type="match status" value="1"/>
</dbReference>
<evidence type="ECO:0000259" key="1">
    <source>
        <dbReference type="Pfam" id="PF00308"/>
    </source>
</evidence>
<dbReference type="InterPro" id="IPR055199">
    <property type="entry name" value="Hda_lid"/>
</dbReference>
<dbReference type="SUPFAM" id="SSF52540">
    <property type="entry name" value="P-loop containing nucleoside triphosphate hydrolases"/>
    <property type="match status" value="1"/>
</dbReference>
<sequence length="238" mass="25908">MEGQGLVSASQLALGVKLRDDARFDNFHGDRNTGAASRLKAISDQPEGIPVVVICGDSDTGKSHLLQAVCHHAESQGKSAVCISIAELEPFGPEALAGLEEQDVICLDDLDRVAGLQAWEEAVFHLYNRAQDRGSLLVVSLSEVPGALPLHLPDLVSRLSHGLTIQLGIYRDDDRLKILMARAEQRGLVMGDDVAGFIMRRAPRRLGDLLAILDTLDENSLQAQRRLTIPFVKTVMGW</sequence>
<dbReference type="InterPro" id="IPR013317">
    <property type="entry name" value="DnaA_dom"/>
</dbReference>
<dbReference type="EMBL" id="CP017715">
    <property type="protein sequence ID" value="AOY88106.1"/>
    <property type="molecule type" value="Genomic_DNA"/>
</dbReference>
<evidence type="ECO:0000313" key="4">
    <source>
        <dbReference type="Proteomes" id="UP000177445"/>
    </source>
</evidence>
<protein>
    <submittedName>
        <fullName evidence="3">DnaA regulatory inactivator Hda</fullName>
    </submittedName>
</protein>